<feature type="transmembrane region" description="Helical" evidence="2">
    <location>
        <begin position="58"/>
        <end position="78"/>
    </location>
</feature>
<feature type="region of interest" description="Disordered" evidence="1">
    <location>
        <begin position="286"/>
        <end position="324"/>
    </location>
</feature>
<feature type="transmembrane region" description="Helical" evidence="2">
    <location>
        <begin position="98"/>
        <end position="118"/>
    </location>
</feature>
<dbReference type="AlphaFoldDB" id="A0A645CDN0"/>
<evidence type="ECO:0000256" key="1">
    <source>
        <dbReference type="SAM" id="MobiDB-lite"/>
    </source>
</evidence>
<feature type="transmembrane region" description="Helical" evidence="2">
    <location>
        <begin position="195"/>
        <end position="220"/>
    </location>
</feature>
<dbReference type="Pfam" id="PF10086">
    <property type="entry name" value="YhfC"/>
    <property type="match status" value="1"/>
</dbReference>
<evidence type="ECO:0000313" key="3">
    <source>
        <dbReference type="EMBL" id="MPM75023.1"/>
    </source>
</evidence>
<evidence type="ECO:0008006" key="4">
    <source>
        <dbReference type="Google" id="ProtNLM"/>
    </source>
</evidence>
<keyword evidence="2" id="KW-1133">Transmembrane helix</keyword>
<organism evidence="3">
    <name type="scientific">bioreactor metagenome</name>
    <dbReference type="NCBI Taxonomy" id="1076179"/>
    <lineage>
        <taxon>unclassified sequences</taxon>
        <taxon>metagenomes</taxon>
        <taxon>ecological metagenomes</taxon>
    </lineage>
</organism>
<feature type="transmembrane region" description="Helical" evidence="2">
    <location>
        <begin position="229"/>
        <end position="248"/>
    </location>
</feature>
<sequence length="324" mass="35576">MRIYSICSCLQGNFCALKEGSMTINWALLAAYIVALLVEIGVPVALGVWLMRKYKSSWIVLVTGIVAFSIAQLIHIPALNGVKALFSNGTIPTPAEAWIPLVNGLAVGLLAAVCQESVRWIGMRLNASNVKNFRGSQIFALGQGGAELLVVGGLLAYNLGTILFYNAGAQIAKGVSTTAVQSVLAQIASYWASPWYYGVLGLFEHIVSFSAQVVFTIFIWKSVARHQPLYFLAAFFYHIVFEGMTTFLSGLNWGLWQIEGVSALFLLLNALIIYMVWNAEGGLDAEYVDEDDEEDEDEEDDDESDEDEDEEDESAEDESVVEEK</sequence>
<protein>
    <recommendedName>
        <fullName evidence="4">YhfC family intramembrane metalloprotease</fullName>
    </recommendedName>
</protein>
<feature type="transmembrane region" description="Helical" evidence="2">
    <location>
        <begin position="254"/>
        <end position="277"/>
    </location>
</feature>
<keyword evidence="2" id="KW-0812">Transmembrane</keyword>
<proteinExistence type="predicted"/>
<accession>A0A645CDN0</accession>
<dbReference type="InterPro" id="IPR011397">
    <property type="entry name" value="YhfC"/>
</dbReference>
<dbReference type="EMBL" id="VSSQ01026353">
    <property type="protein sequence ID" value="MPM75023.1"/>
    <property type="molecule type" value="Genomic_DNA"/>
</dbReference>
<reference evidence="3" key="1">
    <citation type="submission" date="2019-08" db="EMBL/GenBank/DDBJ databases">
        <authorList>
            <person name="Kucharzyk K."/>
            <person name="Murdoch R.W."/>
            <person name="Higgins S."/>
            <person name="Loffler F."/>
        </authorList>
    </citation>
    <scope>NUCLEOTIDE SEQUENCE</scope>
</reference>
<feature type="transmembrane region" description="Helical" evidence="2">
    <location>
        <begin position="138"/>
        <end position="157"/>
    </location>
</feature>
<keyword evidence="2" id="KW-0472">Membrane</keyword>
<evidence type="ECO:0000256" key="2">
    <source>
        <dbReference type="SAM" id="Phobius"/>
    </source>
</evidence>
<feature type="transmembrane region" description="Helical" evidence="2">
    <location>
        <begin position="26"/>
        <end position="51"/>
    </location>
</feature>
<gene>
    <name evidence="3" type="ORF">SDC9_122014</name>
</gene>
<comment type="caution">
    <text evidence="3">The sequence shown here is derived from an EMBL/GenBank/DDBJ whole genome shotgun (WGS) entry which is preliminary data.</text>
</comment>
<name>A0A645CDN0_9ZZZZ</name>